<evidence type="ECO:0000313" key="2">
    <source>
        <dbReference type="Proteomes" id="UP000235392"/>
    </source>
</evidence>
<organism evidence="1 2">
    <name type="scientific">Puccinia coronata f. sp. avenae</name>
    <dbReference type="NCBI Taxonomy" id="200324"/>
    <lineage>
        <taxon>Eukaryota</taxon>
        <taxon>Fungi</taxon>
        <taxon>Dikarya</taxon>
        <taxon>Basidiomycota</taxon>
        <taxon>Pucciniomycotina</taxon>
        <taxon>Pucciniomycetes</taxon>
        <taxon>Pucciniales</taxon>
        <taxon>Pucciniaceae</taxon>
        <taxon>Puccinia</taxon>
    </lineage>
</organism>
<protein>
    <recommendedName>
        <fullName evidence="3">Retrotransposon gag domain-containing protein</fullName>
    </recommendedName>
</protein>
<evidence type="ECO:0008006" key="3">
    <source>
        <dbReference type="Google" id="ProtNLM"/>
    </source>
</evidence>
<accession>A0A2N5S618</accession>
<gene>
    <name evidence="1" type="ORF">PCASD_24949</name>
</gene>
<proteinExistence type="predicted"/>
<evidence type="ECO:0000313" key="1">
    <source>
        <dbReference type="EMBL" id="PLW08669.1"/>
    </source>
</evidence>
<reference evidence="1 2" key="1">
    <citation type="submission" date="2017-11" db="EMBL/GenBank/DDBJ databases">
        <title>De novo assembly and phasing of dikaryotic genomes from two isolates of Puccinia coronata f. sp. avenae, the causal agent of oat crown rust.</title>
        <authorList>
            <person name="Miller M.E."/>
            <person name="Zhang Y."/>
            <person name="Omidvar V."/>
            <person name="Sperschneider J."/>
            <person name="Schwessinger B."/>
            <person name="Raley C."/>
            <person name="Palmer J.M."/>
            <person name="Garnica D."/>
            <person name="Upadhyaya N."/>
            <person name="Rathjen J."/>
            <person name="Taylor J.M."/>
            <person name="Park R.F."/>
            <person name="Dodds P.N."/>
            <person name="Hirsch C.D."/>
            <person name="Kianian S.F."/>
            <person name="Figueroa M."/>
        </authorList>
    </citation>
    <scope>NUCLEOTIDE SEQUENCE [LARGE SCALE GENOMIC DNA]</scope>
    <source>
        <strain evidence="1">12SD80</strain>
    </source>
</reference>
<dbReference type="AlphaFoldDB" id="A0A2N5S618"/>
<dbReference type="Proteomes" id="UP000235392">
    <property type="component" value="Unassembled WGS sequence"/>
</dbReference>
<sequence>MANQFKSENLSTESASTEDPYVLDVLLSAKSFISHLEEVFNNKHDIEEAKKRLFFFKQGNRTIEEFNALFNSLAYSVNLTKDSCCNLYKQALNPKVLKIAVMRSDWKAATKLKDKQLLAISAAEAQDKISSIDLGLLPSIHRRPTPLVRPNPPPTPSPVRVPDGAAPMDLNNISSNSSFTFPKFRSLCVQQGICQRCGQSFDEAHKKVRSCTLPDNKHMDIKQKLELFCRWFLRSSSIFACHSIKLFGSNSHWYDSGEYGPLVYQSSSFGPHPSSKFGGLLS</sequence>
<dbReference type="EMBL" id="PGCI01001051">
    <property type="protein sequence ID" value="PLW08669.1"/>
    <property type="molecule type" value="Genomic_DNA"/>
</dbReference>
<name>A0A2N5S618_9BASI</name>
<comment type="caution">
    <text evidence="1">The sequence shown here is derived from an EMBL/GenBank/DDBJ whole genome shotgun (WGS) entry which is preliminary data.</text>
</comment>